<gene>
    <name evidence="1" type="ORF">C7384_1052</name>
</gene>
<dbReference type="AlphaFoldDB" id="A0A2U1D8Z6"/>
<evidence type="ECO:0000313" key="2">
    <source>
        <dbReference type="Proteomes" id="UP000245433"/>
    </source>
</evidence>
<organism evidence="1 2">
    <name type="scientific">Convivina intestini</name>
    <dbReference type="NCBI Taxonomy" id="1505726"/>
    <lineage>
        <taxon>Bacteria</taxon>
        <taxon>Bacillati</taxon>
        <taxon>Bacillota</taxon>
        <taxon>Bacilli</taxon>
        <taxon>Lactobacillales</taxon>
        <taxon>Lactobacillaceae</taxon>
        <taxon>Convivina</taxon>
    </lineage>
</organism>
<proteinExistence type="predicted"/>
<accession>A0A2U1D8Z6</accession>
<sequence>MIMNQIGYLYLSKIGLTTPTTTIERTDFYIQFSICFGAINFALLDMHKISFLYSEVNEDQEIPLVWSKKRKIKFSQPNQKFVINDVRMPYIKDGVYRVSMFVSDENDQLITSSSTLVNVS</sequence>
<protein>
    <submittedName>
        <fullName evidence="1">Uncharacterized protein</fullName>
    </submittedName>
</protein>
<name>A0A2U1D8Z6_9LACO</name>
<reference evidence="1 2" key="1">
    <citation type="submission" date="2018-04" db="EMBL/GenBank/DDBJ databases">
        <title>Genomic Encyclopedia of Type Strains, Phase IV (KMG-IV): sequencing the most valuable type-strain genomes for metagenomic binning, comparative biology and taxonomic classification.</title>
        <authorList>
            <person name="Goeker M."/>
        </authorList>
    </citation>
    <scope>NUCLEOTIDE SEQUENCE [LARGE SCALE GENOMIC DNA]</scope>
    <source>
        <strain evidence="1 2">DSM 28795</strain>
    </source>
</reference>
<dbReference type="EMBL" id="QEKT01000005">
    <property type="protein sequence ID" value="PVY84127.1"/>
    <property type="molecule type" value="Genomic_DNA"/>
</dbReference>
<evidence type="ECO:0000313" key="1">
    <source>
        <dbReference type="EMBL" id="PVY84127.1"/>
    </source>
</evidence>
<comment type="caution">
    <text evidence="1">The sequence shown here is derived from an EMBL/GenBank/DDBJ whole genome shotgun (WGS) entry which is preliminary data.</text>
</comment>
<dbReference type="RefSeq" id="WP_133240782.1">
    <property type="nucleotide sequence ID" value="NZ_CAKOEX010000004.1"/>
</dbReference>
<keyword evidence="2" id="KW-1185">Reference proteome</keyword>
<dbReference type="Proteomes" id="UP000245433">
    <property type="component" value="Unassembled WGS sequence"/>
</dbReference>